<evidence type="ECO:0000256" key="9">
    <source>
        <dbReference type="ARBA" id="ARBA00032554"/>
    </source>
</evidence>
<dbReference type="PIRSF" id="PIRSF010376">
    <property type="entry name" value="IspE"/>
    <property type="match status" value="1"/>
</dbReference>
<feature type="active site" evidence="10">
    <location>
        <position position="14"/>
    </location>
</feature>
<evidence type="ECO:0000256" key="6">
    <source>
        <dbReference type="ARBA" id="ARBA00022777"/>
    </source>
</evidence>
<dbReference type="Pfam" id="PF08544">
    <property type="entry name" value="GHMP_kinases_C"/>
    <property type="match status" value="1"/>
</dbReference>
<dbReference type="SUPFAM" id="SSF55060">
    <property type="entry name" value="GHMP Kinase, C-terminal domain"/>
    <property type="match status" value="1"/>
</dbReference>
<sequence>MTLRQLLDVPAPAKLNLFLHVVGQRADGYHLLQSVFMLIDWCDTMHFERRSAGQLSREDLNQTQTLPEHDLVLRAAHALQSATGCPWGAHIALDKQIPQQAGLGGGSSDAASTLLALNRLWGLGLDVADLQRIGLALGADVPFFLGARHAWVEGIGESLQPIELPAARYLVLKPPSGSSTPEIFRHPALKRDTPRVRIEDFAANSMQAQPGAFGCNDLQPVALELCPDIAWGLNWMAKQGLDARMSGSGSALFAPLAQEPSLSGLPAHWSARICSNLREHPLIGWCKRI</sequence>
<evidence type="ECO:0000259" key="11">
    <source>
        <dbReference type="Pfam" id="PF00288"/>
    </source>
</evidence>
<protein>
    <recommendedName>
        <fullName evidence="3 10">4-diphosphocytidyl-2-C-methyl-D-erythritol kinase</fullName>
        <shortName evidence="10">CMK</shortName>
        <ecNumber evidence="2 10">2.7.1.148</ecNumber>
    </recommendedName>
    <alternativeName>
        <fullName evidence="9 10">4-(cytidine-5'-diphospho)-2-C-methyl-D-erythritol kinase</fullName>
    </alternativeName>
</protein>
<dbReference type="PANTHER" id="PTHR43527">
    <property type="entry name" value="4-DIPHOSPHOCYTIDYL-2-C-METHYL-D-ERYTHRITOL KINASE, CHLOROPLASTIC"/>
    <property type="match status" value="1"/>
</dbReference>
<dbReference type="Gene3D" id="3.30.70.890">
    <property type="entry name" value="GHMP kinase, C-terminal domain"/>
    <property type="match status" value="1"/>
</dbReference>
<name>A0A060NN66_9BURK</name>
<evidence type="ECO:0000313" key="13">
    <source>
        <dbReference type="EMBL" id="BAO80968.1"/>
    </source>
</evidence>
<evidence type="ECO:0000256" key="1">
    <source>
        <dbReference type="ARBA" id="ARBA00009684"/>
    </source>
</evidence>
<reference evidence="13 14" key="1">
    <citation type="journal article" date="2014" name="Nat. Commun.">
        <title>Physiological and genomic features of highly alkaliphilic hydrogen-utilizing Betaproteobacteria from a continental serpentinizing site.</title>
        <authorList>
            <person name="Suzuki S."/>
            <person name="Kuenen J.G."/>
            <person name="Schipper K."/>
            <person name="van der Velde S."/>
            <person name="Ishii S."/>
            <person name="Wu A."/>
            <person name="Sorokin D.Y."/>
            <person name="Tenney A."/>
            <person name="Meng X.Y."/>
            <person name="Morrill P.L."/>
            <person name="Kamagata Y."/>
            <person name="Muyzer G."/>
            <person name="Nealson K.H."/>
        </authorList>
    </citation>
    <scope>NUCLEOTIDE SEQUENCE [LARGE SCALE GENOMIC DNA]</scope>
    <source>
        <strain evidence="13 14">A1</strain>
    </source>
</reference>
<dbReference type="Gene3D" id="3.30.230.10">
    <property type="match status" value="1"/>
</dbReference>
<dbReference type="GO" id="GO:0016114">
    <property type="term" value="P:terpenoid biosynthetic process"/>
    <property type="evidence" value="ECO:0007669"/>
    <property type="project" value="UniProtKB-UniRule"/>
</dbReference>
<dbReference type="InterPro" id="IPR006204">
    <property type="entry name" value="GHMP_kinase_N_dom"/>
</dbReference>
<comment type="similarity">
    <text evidence="1 10">Belongs to the GHMP kinase family. IspE subfamily.</text>
</comment>
<dbReference type="SUPFAM" id="SSF54211">
    <property type="entry name" value="Ribosomal protein S5 domain 2-like"/>
    <property type="match status" value="1"/>
</dbReference>
<dbReference type="EMBL" id="AP014568">
    <property type="protein sequence ID" value="BAO80968.1"/>
    <property type="molecule type" value="Genomic_DNA"/>
</dbReference>
<evidence type="ECO:0000256" key="2">
    <source>
        <dbReference type="ARBA" id="ARBA00012052"/>
    </source>
</evidence>
<evidence type="ECO:0000256" key="5">
    <source>
        <dbReference type="ARBA" id="ARBA00022741"/>
    </source>
</evidence>
<keyword evidence="14" id="KW-1185">Reference proteome</keyword>
<comment type="catalytic activity">
    <reaction evidence="10">
        <text>4-CDP-2-C-methyl-D-erythritol + ATP = 4-CDP-2-C-methyl-D-erythritol 2-phosphate + ADP + H(+)</text>
        <dbReference type="Rhea" id="RHEA:18437"/>
        <dbReference type="ChEBI" id="CHEBI:15378"/>
        <dbReference type="ChEBI" id="CHEBI:30616"/>
        <dbReference type="ChEBI" id="CHEBI:57823"/>
        <dbReference type="ChEBI" id="CHEBI:57919"/>
        <dbReference type="ChEBI" id="CHEBI:456216"/>
        <dbReference type="EC" id="2.7.1.148"/>
    </reaction>
</comment>
<dbReference type="NCBIfam" id="TIGR00154">
    <property type="entry name" value="ispE"/>
    <property type="match status" value="1"/>
</dbReference>
<dbReference type="STRING" id="1458425.SRAA_1114"/>
<keyword evidence="4 10" id="KW-0808">Transferase</keyword>
<dbReference type="GO" id="GO:0050515">
    <property type="term" value="F:4-(cytidine 5'-diphospho)-2-C-methyl-D-erythritol kinase activity"/>
    <property type="evidence" value="ECO:0007669"/>
    <property type="project" value="UniProtKB-UniRule"/>
</dbReference>
<dbReference type="GO" id="GO:0019288">
    <property type="term" value="P:isopentenyl diphosphate biosynthetic process, methylerythritol 4-phosphate pathway"/>
    <property type="evidence" value="ECO:0007669"/>
    <property type="project" value="UniProtKB-UniRule"/>
</dbReference>
<dbReference type="EC" id="2.7.1.148" evidence="2 10"/>
<proteinExistence type="inferred from homology"/>
<comment type="function">
    <text evidence="10">Catalyzes the phosphorylation of the position 2 hydroxy group of 4-diphosphocytidyl-2C-methyl-D-erythritol.</text>
</comment>
<keyword evidence="6 10" id="KW-0418">Kinase</keyword>
<organism evidence="13 14">
    <name type="scientific">Serpentinimonas raichei</name>
    <dbReference type="NCBI Taxonomy" id="1458425"/>
    <lineage>
        <taxon>Bacteria</taxon>
        <taxon>Pseudomonadati</taxon>
        <taxon>Pseudomonadota</taxon>
        <taxon>Betaproteobacteria</taxon>
        <taxon>Burkholderiales</taxon>
        <taxon>Comamonadaceae</taxon>
        <taxon>Serpentinimonas</taxon>
    </lineage>
</organism>
<feature type="binding site" evidence="10">
    <location>
        <begin position="98"/>
        <end position="108"/>
    </location>
    <ligand>
        <name>ATP</name>
        <dbReference type="ChEBI" id="CHEBI:30616"/>
    </ligand>
</feature>
<dbReference type="HOGENOM" id="CLU_053057_3_0_4"/>
<evidence type="ECO:0000256" key="8">
    <source>
        <dbReference type="ARBA" id="ARBA00023229"/>
    </source>
</evidence>
<feature type="domain" description="GHMP kinase N-terminal" evidence="11">
    <location>
        <begin position="71"/>
        <end position="145"/>
    </location>
</feature>
<dbReference type="UniPathway" id="UPA00056">
    <property type="reaction ID" value="UER00094"/>
</dbReference>
<dbReference type="HAMAP" id="MF_00061">
    <property type="entry name" value="IspE"/>
    <property type="match status" value="1"/>
</dbReference>
<keyword evidence="5 10" id="KW-0547">Nucleotide-binding</keyword>
<dbReference type="PANTHER" id="PTHR43527:SF2">
    <property type="entry name" value="4-DIPHOSPHOCYTIDYL-2-C-METHYL-D-ERYTHRITOL KINASE, CHLOROPLASTIC"/>
    <property type="match status" value="1"/>
</dbReference>
<evidence type="ECO:0000256" key="3">
    <source>
        <dbReference type="ARBA" id="ARBA00017473"/>
    </source>
</evidence>
<dbReference type="AlphaFoldDB" id="A0A060NN66"/>
<dbReference type="InterPro" id="IPR004424">
    <property type="entry name" value="IspE"/>
</dbReference>
<dbReference type="GO" id="GO:0005524">
    <property type="term" value="F:ATP binding"/>
    <property type="evidence" value="ECO:0007669"/>
    <property type="project" value="UniProtKB-UniRule"/>
</dbReference>
<comment type="pathway">
    <text evidence="10">Isoprenoid biosynthesis; isopentenyl diphosphate biosynthesis via DXP pathway; isopentenyl diphosphate from 1-deoxy-D-xylulose 5-phosphate: step 3/6.</text>
</comment>
<dbReference type="KEGG" id="cbaa:SRAA_1114"/>
<feature type="domain" description="GHMP kinase C-terminal" evidence="12">
    <location>
        <begin position="213"/>
        <end position="256"/>
    </location>
</feature>
<keyword evidence="7 10" id="KW-0067">ATP-binding</keyword>
<feature type="active site" evidence="10">
    <location>
        <position position="140"/>
    </location>
</feature>
<evidence type="ECO:0000256" key="4">
    <source>
        <dbReference type="ARBA" id="ARBA00022679"/>
    </source>
</evidence>
<accession>A0A060NN66</accession>
<evidence type="ECO:0000259" key="12">
    <source>
        <dbReference type="Pfam" id="PF08544"/>
    </source>
</evidence>
<dbReference type="InterPro" id="IPR020568">
    <property type="entry name" value="Ribosomal_Su5_D2-typ_SF"/>
</dbReference>
<dbReference type="InterPro" id="IPR036554">
    <property type="entry name" value="GHMP_kinase_C_sf"/>
</dbReference>
<dbReference type="InterPro" id="IPR013750">
    <property type="entry name" value="GHMP_kinase_C_dom"/>
</dbReference>
<evidence type="ECO:0000256" key="10">
    <source>
        <dbReference type="HAMAP-Rule" id="MF_00061"/>
    </source>
</evidence>
<dbReference type="Pfam" id="PF00288">
    <property type="entry name" value="GHMP_kinases_N"/>
    <property type="match status" value="1"/>
</dbReference>
<dbReference type="Proteomes" id="UP000067461">
    <property type="component" value="Chromosome"/>
</dbReference>
<gene>
    <name evidence="10" type="primary">ispE</name>
    <name evidence="13" type="ORF">SRAA_1114</name>
</gene>
<dbReference type="InterPro" id="IPR014721">
    <property type="entry name" value="Ribsml_uS5_D2-typ_fold_subgr"/>
</dbReference>
<keyword evidence="8 10" id="KW-0414">Isoprene biosynthesis</keyword>
<evidence type="ECO:0000256" key="7">
    <source>
        <dbReference type="ARBA" id="ARBA00022840"/>
    </source>
</evidence>
<evidence type="ECO:0000313" key="14">
    <source>
        <dbReference type="Proteomes" id="UP000067461"/>
    </source>
</evidence>